<comment type="caution">
    <text evidence="2">The sequence shown here is derived from an EMBL/GenBank/DDBJ whole genome shotgun (WGS) entry which is preliminary data.</text>
</comment>
<dbReference type="EMBL" id="QXIS01000006">
    <property type="protein sequence ID" value="RIE06701.1"/>
    <property type="molecule type" value="Genomic_DNA"/>
</dbReference>
<keyword evidence="2" id="KW-0808">Transferase</keyword>
<dbReference type="OrthoDB" id="285216at2"/>
<evidence type="ECO:0000259" key="1">
    <source>
        <dbReference type="Pfam" id="PF12804"/>
    </source>
</evidence>
<dbReference type="PANTHER" id="PTHR43777">
    <property type="entry name" value="MOLYBDENUM COFACTOR CYTIDYLYLTRANSFERASE"/>
    <property type="match status" value="1"/>
</dbReference>
<dbReference type="GO" id="GO:0016779">
    <property type="term" value="F:nucleotidyltransferase activity"/>
    <property type="evidence" value="ECO:0007669"/>
    <property type="project" value="UniProtKB-ARBA"/>
</dbReference>
<feature type="domain" description="MobA-like NTP transferase" evidence="1">
    <location>
        <begin position="4"/>
        <end position="168"/>
    </location>
</feature>
<evidence type="ECO:0000313" key="3">
    <source>
        <dbReference type="Proteomes" id="UP000266328"/>
    </source>
</evidence>
<accession>A0A398D5E1</accession>
<organism evidence="2 3">
    <name type="scientific">Candidatus Cryosericum terrychapinii</name>
    <dbReference type="NCBI Taxonomy" id="2290919"/>
    <lineage>
        <taxon>Bacteria</taxon>
        <taxon>Pseudomonadati</taxon>
        <taxon>Caldisericota/Cryosericota group</taxon>
        <taxon>Candidatus Cryosericota</taxon>
        <taxon>Candidatus Cryosericia</taxon>
        <taxon>Candidatus Cryosericales</taxon>
        <taxon>Candidatus Cryosericaceae</taxon>
        <taxon>Candidatus Cryosericum</taxon>
    </lineage>
</organism>
<dbReference type="AlphaFoldDB" id="A0A398D5E1"/>
<dbReference type="Pfam" id="PF12804">
    <property type="entry name" value="NTP_transf_3"/>
    <property type="match status" value="1"/>
</dbReference>
<evidence type="ECO:0000313" key="2">
    <source>
        <dbReference type="EMBL" id="RIE06701.1"/>
    </source>
</evidence>
<dbReference type="Gene3D" id="3.90.550.10">
    <property type="entry name" value="Spore Coat Polysaccharide Biosynthesis Protein SpsA, Chain A"/>
    <property type="match status" value="1"/>
</dbReference>
<name>A0A398D5E1_9BACT</name>
<dbReference type="InterPro" id="IPR029044">
    <property type="entry name" value="Nucleotide-diphossugar_trans"/>
</dbReference>
<dbReference type="InterPro" id="IPR025877">
    <property type="entry name" value="MobA-like_NTP_Trfase"/>
</dbReference>
<reference evidence="2 3" key="1">
    <citation type="submission" date="2018-09" db="EMBL/GenBank/DDBJ databases">
        <title>Discovery and Ecogenomic Context for Candidatus Cryosericales, a Global Caldiserica Order Active in Thawing Permafrost.</title>
        <authorList>
            <person name="Martinez M.A."/>
            <person name="Woodcroft B.J."/>
            <person name="Ignacio Espinoza J.C."/>
            <person name="Zayed A."/>
            <person name="Singleton C.M."/>
            <person name="Boyd J."/>
            <person name="Li Y.-F."/>
            <person name="Purvine S."/>
            <person name="Maughan H."/>
            <person name="Hodgkins S.B."/>
            <person name="Anderson D."/>
            <person name="Sederholm M."/>
            <person name="Temperton B."/>
            <person name="Saleska S.R."/>
            <person name="Tyson G.W."/>
            <person name="Rich V.I."/>
        </authorList>
    </citation>
    <scope>NUCLEOTIDE SEQUENCE [LARGE SCALE GENOMIC DNA]</scope>
    <source>
        <strain evidence="2 3">SMC7</strain>
    </source>
</reference>
<dbReference type="Proteomes" id="UP000266328">
    <property type="component" value="Unassembled WGS sequence"/>
</dbReference>
<dbReference type="CDD" id="cd04182">
    <property type="entry name" value="GT_2_like_f"/>
    <property type="match status" value="1"/>
</dbReference>
<dbReference type="RefSeq" id="WP_119088603.1">
    <property type="nucleotide sequence ID" value="NZ_QXIS01000006.1"/>
</dbReference>
<keyword evidence="3" id="KW-1185">Reference proteome</keyword>
<sequence>MTAAVVLAAGHADRMGSNKLTLPLGSGTVVGRVIAAALAACDSVVIVIGLHDQVTRTAVEQAARSLGAEGRVEVAEGVPYDPGMFVSIQAGLRRVTGADVVLIFPGDIPLILPETAIAVKDVVCAGGVDVAVPSCGGQQGHPVAISGRCVPELLAMSEHSTLRQFMTLHASTTKLVPVEDRGMLLDMDTPDEYGRVLECLKSVGTSTKEV</sequence>
<dbReference type="PANTHER" id="PTHR43777:SF1">
    <property type="entry name" value="MOLYBDENUM COFACTOR CYTIDYLYLTRANSFERASE"/>
    <property type="match status" value="1"/>
</dbReference>
<protein>
    <submittedName>
        <fullName evidence="2">Nucleotidyltransferase family protein</fullName>
    </submittedName>
</protein>
<proteinExistence type="predicted"/>
<dbReference type="SUPFAM" id="SSF53448">
    <property type="entry name" value="Nucleotide-diphospho-sugar transferases"/>
    <property type="match status" value="1"/>
</dbReference>
<gene>
    <name evidence="2" type="ORF">SMC7_01455</name>
</gene>